<dbReference type="Proteomes" id="UP000324222">
    <property type="component" value="Unassembled WGS sequence"/>
</dbReference>
<reference evidence="2 3" key="1">
    <citation type="submission" date="2019-05" db="EMBL/GenBank/DDBJ databases">
        <title>Another draft genome of Portunus trituberculatus and its Hox gene families provides insights of decapod evolution.</title>
        <authorList>
            <person name="Jeong J.-H."/>
            <person name="Song I."/>
            <person name="Kim S."/>
            <person name="Choi T."/>
            <person name="Kim D."/>
            <person name="Ryu S."/>
            <person name="Kim W."/>
        </authorList>
    </citation>
    <scope>NUCLEOTIDE SEQUENCE [LARGE SCALE GENOMIC DNA]</scope>
    <source>
        <tissue evidence="2">Muscle</tissue>
    </source>
</reference>
<accession>A0A5B7HN96</accession>
<keyword evidence="3" id="KW-1185">Reference proteome</keyword>
<comment type="caution">
    <text evidence="2">The sequence shown here is derived from an EMBL/GenBank/DDBJ whole genome shotgun (WGS) entry which is preliminary data.</text>
</comment>
<gene>
    <name evidence="2" type="ORF">E2C01_068768</name>
</gene>
<dbReference type="AlphaFoldDB" id="A0A5B7HN96"/>
<proteinExistence type="predicted"/>
<organism evidence="2 3">
    <name type="scientific">Portunus trituberculatus</name>
    <name type="common">Swimming crab</name>
    <name type="synonym">Neptunus trituberculatus</name>
    <dbReference type="NCBI Taxonomy" id="210409"/>
    <lineage>
        <taxon>Eukaryota</taxon>
        <taxon>Metazoa</taxon>
        <taxon>Ecdysozoa</taxon>
        <taxon>Arthropoda</taxon>
        <taxon>Crustacea</taxon>
        <taxon>Multicrustacea</taxon>
        <taxon>Malacostraca</taxon>
        <taxon>Eumalacostraca</taxon>
        <taxon>Eucarida</taxon>
        <taxon>Decapoda</taxon>
        <taxon>Pleocyemata</taxon>
        <taxon>Brachyura</taxon>
        <taxon>Eubrachyura</taxon>
        <taxon>Portunoidea</taxon>
        <taxon>Portunidae</taxon>
        <taxon>Portuninae</taxon>
        <taxon>Portunus</taxon>
    </lineage>
</organism>
<protein>
    <submittedName>
        <fullName evidence="2">Uncharacterized protein</fullName>
    </submittedName>
</protein>
<feature type="compositionally biased region" description="Low complexity" evidence="1">
    <location>
        <begin position="55"/>
        <end position="65"/>
    </location>
</feature>
<evidence type="ECO:0000313" key="2">
    <source>
        <dbReference type="EMBL" id="MPC74411.1"/>
    </source>
</evidence>
<name>A0A5B7HN96_PORTR</name>
<evidence type="ECO:0000256" key="1">
    <source>
        <dbReference type="SAM" id="MobiDB-lite"/>
    </source>
</evidence>
<sequence length="100" mass="10530">MAGGGRARPLVGCDGHQVGSDWLTARDVKAKCGGGAEQVSQVTCEYILTLLQHPSSSSSSSFSSSTRVDKTGPVNIRANKTSYTPSPECNDRMHAGFTLL</sequence>
<feature type="region of interest" description="Disordered" evidence="1">
    <location>
        <begin position="54"/>
        <end position="87"/>
    </location>
</feature>
<feature type="compositionally biased region" description="Polar residues" evidence="1">
    <location>
        <begin position="78"/>
        <end position="87"/>
    </location>
</feature>
<dbReference type="EMBL" id="VSRR010038872">
    <property type="protein sequence ID" value="MPC74411.1"/>
    <property type="molecule type" value="Genomic_DNA"/>
</dbReference>
<evidence type="ECO:0000313" key="3">
    <source>
        <dbReference type="Proteomes" id="UP000324222"/>
    </source>
</evidence>